<sequence length="160" mass="17260">MNISTLASARRGRWALSFADLLLLLLGFFVMLQASGQRRDAVLAQVRQQFGGHAGRPMEIRAAELFLPGEAVLTEQGRKRLKVVADRFALGRERLEVSSRGTDAAHRRFDGWDLSAARLGAVARALKADGIGGDRLALRGLDQLDGEGGKGQVILIAAGR</sequence>
<dbReference type="RefSeq" id="WP_007682597.1">
    <property type="nucleotide sequence ID" value="NZ_CP013070.1"/>
</dbReference>
<name>A0A1L5BR53_SPHIB</name>
<reference evidence="4 5" key="1">
    <citation type="journal article" date="2012" name="J. Bacteriol.">
        <title>Genome sequence of Sphingobium indicum B90A, a hexachlorocyclohexane-degrading bacterium.</title>
        <authorList>
            <person name="Anand S."/>
            <person name="Sangwan N."/>
            <person name="Lata P."/>
            <person name="Kaur J."/>
            <person name="Dua A."/>
            <person name="Singh A.K."/>
            <person name="Verma M."/>
            <person name="Kaur J."/>
            <person name="Khurana J.P."/>
            <person name="Khurana P."/>
            <person name="Mathur S."/>
            <person name="Lal R."/>
        </authorList>
    </citation>
    <scope>NUCLEOTIDE SEQUENCE [LARGE SCALE GENOMIC DNA]</scope>
    <source>
        <strain evidence="5">DSM 16412 / CCM 7286 / MTCC 6364 / B90A</strain>
    </source>
</reference>
<evidence type="ECO:0000259" key="3">
    <source>
        <dbReference type="Pfam" id="PF13677"/>
    </source>
</evidence>
<keyword evidence="4" id="KW-0966">Cell projection</keyword>
<protein>
    <submittedName>
        <fullName evidence="4">Flagellar motor protein</fullName>
    </submittedName>
</protein>
<evidence type="ECO:0000313" key="4">
    <source>
        <dbReference type="EMBL" id="APL95298.1"/>
    </source>
</evidence>
<evidence type="ECO:0000256" key="1">
    <source>
        <dbReference type="ARBA" id="ARBA00004370"/>
    </source>
</evidence>
<dbReference type="InterPro" id="IPR025713">
    <property type="entry name" value="MotB-like_N_dom"/>
</dbReference>
<comment type="subcellular location">
    <subcellularLocation>
        <location evidence="1">Membrane</location>
    </subcellularLocation>
</comment>
<gene>
    <name evidence="4" type="ORF">SIDU_12670</name>
</gene>
<accession>A0A1L5BR53</accession>
<dbReference type="Proteomes" id="UP000004550">
    <property type="component" value="Chromosome"/>
</dbReference>
<keyword evidence="4" id="KW-0969">Cilium</keyword>
<evidence type="ECO:0000313" key="5">
    <source>
        <dbReference type="Proteomes" id="UP000004550"/>
    </source>
</evidence>
<evidence type="ECO:0000256" key="2">
    <source>
        <dbReference type="ARBA" id="ARBA00023136"/>
    </source>
</evidence>
<dbReference type="Gene3D" id="3.30.1330.60">
    <property type="entry name" value="OmpA-like domain"/>
    <property type="match status" value="1"/>
</dbReference>
<keyword evidence="4" id="KW-0282">Flagellum</keyword>
<organism evidence="4 5">
    <name type="scientific">Sphingobium indicum (strain DSM 16412 / CCM 7286 / MTCC 6364 / B90A)</name>
    <dbReference type="NCBI Taxonomy" id="861109"/>
    <lineage>
        <taxon>Bacteria</taxon>
        <taxon>Pseudomonadati</taxon>
        <taxon>Pseudomonadota</taxon>
        <taxon>Alphaproteobacteria</taxon>
        <taxon>Sphingomonadales</taxon>
        <taxon>Sphingomonadaceae</taxon>
        <taxon>Sphingobium</taxon>
    </lineage>
</organism>
<dbReference type="InterPro" id="IPR036737">
    <property type="entry name" value="OmpA-like_sf"/>
</dbReference>
<proteinExistence type="predicted"/>
<dbReference type="GO" id="GO:0016020">
    <property type="term" value="C:membrane"/>
    <property type="evidence" value="ECO:0007669"/>
    <property type="project" value="UniProtKB-SubCell"/>
</dbReference>
<keyword evidence="2" id="KW-0472">Membrane</keyword>
<dbReference type="AlphaFoldDB" id="A0A1L5BR53"/>
<feature type="domain" description="Motility protein B-like N-terminal" evidence="3">
    <location>
        <begin position="11"/>
        <end position="50"/>
    </location>
</feature>
<dbReference type="GeneID" id="29274611"/>
<dbReference type="Pfam" id="PF13677">
    <property type="entry name" value="MotB_plug"/>
    <property type="match status" value="1"/>
</dbReference>
<dbReference type="EMBL" id="CP013070">
    <property type="protein sequence ID" value="APL95298.1"/>
    <property type="molecule type" value="Genomic_DNA"/>
</dbReference>
<dbReference type="SUPFAM" id="SSF103088">
    <property type="entry name" value="OmpA-like"/>
    <property type="match status" value="1"/>
</dbReference>
<dbReference type="KEGG" id="sinb:SIDU_12670"/>